<comment type="caution">
    <text evidence="1">The sequence shown here is derived from an EMBL/GenBank/DDBJ whole genome shotgun (WGS) entry which is preliminary data.</text>
</comment>
<evidence type="ECO:0000313" key="1">
    <source>
        <dbReference type="EMBL" id="RLK51964.1"/>
    </source>
</evidence>
<dbReference type="AlphaFoldDB" id="A0A498C6S6"/>
<dbReference type="RefSeq" id="WP_226956620.1">
    <property type="nucleotide sequence ID" value="NZ_RCDC01000006.1"/>
</dbReference>
<dbReference type="Proteomes" id="UP000274786">
    <property type="component" value="Unassembled WGS sequence"/>
</dbReference>
<dbReference type="InterPro" id="IPR038470">
    <property type="entry name" value="Cellsynth_D_sf"/>
</dbReference>
<proteinExistence type="predicted"/>
<dbReference type="GO" id="GO:0030244">
    <property type="term" value="P:cellulose biosynthetic process"/>
    <property type="evidence" value="ECO:0007669"/>
    <property type="project" value="InterPro"/>
</dbReference>
<accession>A0A498C6S6</accession>
<evidence type="ECO:0000313" key="2">
    <source>
        <dbReference type="Proteomes" id="UP000274786"/>
    </source>
</evidence>
<organism evidence="1 2">
    <name type="scientific">Stenotrophomonas rhizophila</name>
    <dbReference type="NCBI Taxonomy" id="216778"/>
    <lineage>
        <taxon>Bacteria</taxon>
        <taxon>Pseudomonadati</taxon>
        <taxon>Pseudomonadota</taxon>
        <taxon>Gammaproteobacteria</taxon>
        <taxon>Lysobacterales</taxon>
        <taxon>Lysobacteraceae</taxon>
        <taxon>Stenotrophomonas</taxon>
    </lineage>
</organism>
<sequence length="152" mass="17030">MNSSALLDYYRAHACSTQWRGFLLALCEEFDSALPDAELARLMARIGERFGRDHALPAVATLDELQHAANAVWSSTEWGQVVFEEAPEQVRIHHAASPLSAVLGTRAGWETGFLEGVYRQWFRAAGMMSVLDVRYLQSDHPDVATYTLSRVF</sequence>
<protein>
    <submittedName>
        <fullName evidence="1">Cellulose synthase subunit D</fullName>
    </submittedName>
</protein>
<dbReference type="EMBL" id="RCDC01000006">
    <property type="protein sequence ID" value="RLK51964.1"/>
    <property type="molecule type" value="Genomic_DNA"/>
</dbReference>
<name>A0A498C6S6_9GAMM</name>
<dbReference type="Gene3D" id="3.30.70.2590">
    <property type="match status" value="1"/>
</dbReference>
<dbReference type="InterPro" id="IPR022798">
    <property type="entry name" value="BcsD_bac"/>
</dbReference>
<reference evidence="1 2" key="1">
    <citation type="submission" date="2018-10" db="EMBL/GenBank/DDBJ databases">
        <title>Comparative analysis of microorganisms from saline springs in Andes Mountain Range, Colombia.</title>
        <authorList>
            <person name="Rubin E."/>
        </authorList>
    </citation>
    <scope>NUCLEOTIDE SEQUENCE [LARGE SCALE GENOMIC DNA]</scope>
    <source>
        <strain evidence="1 2">USBA GBX 843</strain>
    </source>
</reference>
<gene>
    <name evidence="1" type="ORF">BCL79_3107</name>
</gene>
<dbReference type="Pfam" id="PF03500">
    <property type="entry name" value="Cellsynth_D"/>
    <property type="match status" value="1"/>
</dbReference>